<keyword evidence="3" id="KW-1185">Reference proteome</keyword>
<dbReference type="RefSeq" id="WP_203871480.1">
    <property type="nucleotide sequence ID" value="NZ_BONW01000052.1"/>
</dbReference>
<organism evidence="2 3">
    <name type="scientific">Plantactinospora endophytica</name>
    <dbReference type="NCBI Taxonomy" id="673535"/>
    <lineage>
        <taxon>Bacteria</taxon>
        <taxon>Bacillati</taxon>
        <taxon>Actinomycetota</taxon>
        <taxon>Actinomycetes</taxon>
        <taxon>Micromonosporales</taxon>
        <taxon>Micromonosporaceae</taxon>
        <taxon>Plantactinospora</taxon>
    </lineage>
</organism>
<dbReference type="Proteomes" id="UP000646749">
    <property type="component" value="Unassembled WGS sequence"/>
</dbReference>
<proteinExistence type="predicted"/>
<evidence type="ECO:0000313" key="2">
    <source>
        <dbReference type="EMBL" id="GIG93187.1"/>
    </source>
</evidence>
<feature type="signal peptide" evidence="1">
    <location>
        <begin position="1"/>
        <end position="40"/>
    </location>
</feature>
<dbReference type="EMBL" id="BONW01000052">
    <property type="protein sequence ID" value="GIG93187.1"/>
    <property type="molecule type" value="Genomic_DNA"/>
</dbReference>
<comment type="caution">
    <text evidence="2">The sequence shown here is derived from an EMBL/GenBank/DDBJ whole genome shotgun (WGS) entry which is preliminary data.</text>
</comment>
<evidence type="ECO:0008006" key="4">
    <source>
        <dbReference type="Google" id="ProtNLM"/>
    </source>
</evidence>
<evidence type="ECO:0000256" key="1">
    <source>
        <dbReference type="SAM" id="SignalP"/>
    </source>
</evidence>
<sequence length="277" mass="28779">MSGRSSRDSTREARSAIKGTTIVAAPVALTLLTWPGSAVAAPPTNDDFDHAILVGGSLPFADTVSSADATTATDDPQPCLSTALSTVWYRFTPTRSGMYAATGTAEPYGAFVSVYTGTRGALTPVVCGSNNGAGTAVAGTTYYLMVSAFPWSPPGADFRFHLDGSSVLDVTLDPRGRVDLNAGSARVSGTLTCRATGQPRIDGELQQRVGRTTISRGFGISVTTCDATPQRWVAQVGGGDGFTFGRASVWVHVHGCPDAATCLTDHAEGDVILLSRR</sequence>
<evidence type="ECO:0000313" key="3">
    <source>
        <dbReference type="Proteomes" id="UP000646749"/>
    </source>
</evidence>
<protein>
    <recommendedName>
        <fullName evidence="4">Ig-like domain-containing protein</fullName>
    </recommendedName>
</protein>
<feature type="chain" id="PRO_5047400565" description="Ig-like domain-containing protein" evidence="1">
    <location>
        <begin position="41"/>
        <end position="277"/>
    </location>
</feature>
<keyword evidence="1" id="KW-0732">Signal</keyword>
<accession>A0ABQ4EEM9</accession>
<gene>
    <name evidence="2" type="ORF">Pen02_81230</name>
</gene>
<reference evidence="2 3" key="1">
    <citation type="submission" date="2021-01" db="EMBL/GenBank/DDBJ databases">
        <title>Whole genome shotgun sequence of Plantactinospora endophytica NBRC 110450.</title>
        <authorList>
            <person name="Komaki H."/>
            <person name="Tamura T."/>
        </authorList>
    </citation>
    <scope>NUCLEOTIDE SEQUENCE [LARGE SCALE GENOMIC DNA]</scope>
    <source>
        <strain evidence="2 3">NBRC 110450</strain>
    </source>
</reference>
<name>A0ABQ4EEM9_9ACTN</name>